<gene>
    <name evidence="2" type="ORF">BDY21DRAFT_83008</name>
</gene>
<accession>A0A6A6PBK1</accession>
<keyword evidence="3" id="KW-1185">Reference proteome</keyword>
<evidence type="ECO:0000256" key="1">
    <source>
        <dbReference type="SAM" id="MobiDB-lite"/>
    </source>
</evidence>
<dbReference type="Proteomes" id="UP000799766">
    <property type="component" value="Unassembled WGS sequence"/>
</dbReference>
<protein>
    <submittedName>
        <fullName evidence="2">Uncharacterized protein</fullName>
    </submittedName>
</protein>
<evidence type="ECO:0000313" key="2">
    <source>
        <dbReference type="EMBL" id="KAF2461298.1"/>
    </source>
</evidence>
<organism evidence="2 3">
    <name type="scientific">Lineolata rhizophorae</name>
    <dbReference type="NCBI Taxonomy" id="578093"/>
    <lineage>
        <taxon>Eukaryota</taxon>
        <taxon>Fungi</taxon>
        <taxon>Dikarya</taxon>
        <taxon>Ascomycota</taxon>
        <taxon>Pezizomycotina</taxon>
        <taxon>Dothideomycetes</taxon>
        <taxon>Dothideomycetes incertae sedis</taxon>
        <taxon>Lineolatales</taxon>
        <taxon>Lineolataceae</taxon>
        <taxon>Lineolata</taxon>
    </lineage>
</organism>
<feature type="region of interest" description="Disordered" evidence="1">
    <location>
        <begin position="22"/>
        <end position="55"/>
    </location>
</feature>
<dbReference type="AlphaFoldDB" id="A0A6A6PBK1"/>
<sequence length="172" mass="18827">MHTCAHMSLRRRIFETSPVEAPSPFPVYTQKHRRPGRERTGALSRRKKHNRHSSFPFQPHVHAAQTVFGGNKKGSKFGGRERPQNWAAYLGSVRRRGVGWGTFLGPKYHGTGPPSGKSRCPVYVVRTRCAAACTGSSRTKIGSGSCGTRNRSYVQVAESLSGLCQSLCAAGE</sequence>
<evidence type="ECO:0000313" key="3">
    <source>
        <dbReference type="Proteomes" id="UP000799766"/>
    </source>
</evidence>
<name>A0A6A6PBK1_9PEZI</name>
<reference evidence="2" key="1">
    <citation type="journal article" date="2020" name="Stud. Mycol.">
        <title>101 Dothideomycetes genomes: a test case for predicting lifestyles and emergence of pathogens.</title>
        <authorList>
            <person name="Haridas S."/>
            <person name="Albert R."/>
            <person name="Binder M."/>
            <person name="Bloem J."/>
            <person name="Labutti K."/>
            <person name="Salamov A."/>
            <person name="Andreopoulos B."/>
            <person name="Baker S."/>
            <person name="Barry K."/>
            <person name="Bills G."/>
            <person name="Bluhm B."/>
            <person name="Cannon C."/>
            <person name="Castanera R."/>
            <person name="Culley D."/>
            <person name="Daum C."/>
            <person name="Ezra D."/>
            <person name="Gonzalez J."/>
            <person name="Henrissat B."/>
            <person name="Kuo A."/>
            <person name="Liang C."/>
            <person name="Lipzen A."/>
            <person name="Lutzoni F."/>
            <person name="Magnuson J."/>
            <person name="Mondo S."/>
            <person name="Nolan M."/>
            <person name="Ohm R."/>
            <person name="Pangilinan J."/>
            <person name="Park H.-J."/>
            <person name="Ramirez L."/>
            <person name="Alfaro M."/>
            <person name="Sun H."/>
            <person name="Tritt A."/>
            <person name="Yoshinaga Y."/>
            <person name="Zwiers L.-H."/>
            <person name="Turgeon B."/>
            <person name="Goodwin S."/>
            <person name="Spatafora J."/>
            <person name="Crous P."/>
            <person name="Grigoriev I."/>
        </authorList>
    </citation>
    <scope>NUCLEOTIDE SEQUENCE</scope>
    <source>
        <strain evidence="2">ATCC 16933</strain>
    </source>
</reference>
<dbReference type="EMBL" id="MU001671">
    <property type="protein sequence ID" value="KAF2461298.1"/>
    <property type="molecule type" value="Genomic_DNA"/>
</dbReference>
<proteinExistence type="predicted"/>